<dbReference type="CDD" id="cd00056">
    <property type="entry name" value="ENDO3c"/>
    <property type="match status" value="1"/>
</dbReference>
<evidence type="ECO:0000256" key="3">
    <source>
        <dbReference type="ARBA" id="ARBA00008343"/>
    </source>
</evidence>
<organism evidence="16 17">
    <name type="scientific">Haloferax volcanii</name>
    <name type="common">Halobacterium volcanii</name>
    <dbReference type="NCBI Taxonomy" id="2246"/>
    <lineage>
        <taxon>Archaea</taxon>
        <taxon>Methanobacteriati</taxon>
        <taxon>Methanobacteriota</taxon>
        <taxon>Stenosarchaea group</taxon>
        <taxon>Halobacteria</taxon>
        <taxon>Halobacteriales</taxon>
        <taxon>Haloferacaceae</taxon>
        <taxon>Haloferax</taxon>
    </lineage>
</organism>
<evidence type="ECO:0000256" key="2">
    <source>
        <dbReference type="ARBA" id="ARBA00001966"/>
    </source>
</evidence>
<dbReference type="GO" id="GO:0000701">
    <property type="term" value="F:purine-specific mismatch base pair DNA N-glycosylase activity"/>
    <property type="evidence" value="ECO:0007669"/>
    <property type="project" value="UniProtKB-EC"/>
</dbReference>
<accession>A0A847TWY2</accession>
<dbReference type="InterPro" id="IPR044298">
    <property type="entry name" value="MIG/MutY"/>
</dbReference>
<evidence type="ECO:0000313" key="16">
    <source>
        <dbReference type="EMBL" id="NLV03820.1"/>
    </source>
</evidence>
<evidence type="ECO:0000256" key="5">
    <source>
        <dbReference type="ARBA" id="ARBA00022023"/>
    </source>
</evidence>
<evidence type="ECO:0000256" key="12">
    <source>
        <dbReference type="ARBA" id="ARBA00023295"/>
    </source>
</evidence>
<feature type="domain" description="HhH-GPD" evidence="15">
    <location>
        <begin position="44"/>
        <end position="193"/>
    </location>
</feature>
<proteinExistence type="inferred from homology"/>
<sequence>MATSNPSEVFVENLLEWHETNGRHELPWRADTATPFNVLVAEFMLQQTSAGQVLNVYGDFVQKYPTPESILDTPQEELADDIESLGLRKRTRYFREASEQLVENHNSTVPNTRSELLDLQGVGEYTATSVLAHAFEKDVAAVDTNVARILSRVFGLDYGDKPEASENWELAEDLLPPGQSSDYIHALIDFGAEVCTASKPNCENCPLEGICEYSPEESS</sequence>
<dbReference type="InterPro" id="IPR000445">
    <property type="entry name" value="HhH_motif"/>
</dbReference>
<evidence type="ECO:0000256" key="6">
    <source>
        <dbReference type="ARBA" id="ARBA00022723"/>
    </source>
</evidence>
<dbReference type="Pfam" id="PF00633">
    <property type="entry name" value="HHH"/>
    <property type="match status" value="1"/>
</dbReference>
<comment type="similarity">
    <text evidence="3">Belongs to the Nth/MutY family.</text>
</comment>
<dbReference type="GO" id="GO:0035485">
    <property type="term" value="F:adenine/guanine mispair binding"/>
    <property type="evidence" value="ECO:0007669"/>
    <property type="project" value="TreeGrafter"/>
</dbReference>
<dbReference type="GO" id="GO:0006284">
    <property type="term" value="P:base-excision repair"/>
    <property type="evidence" value="ECO:0007669"/>
    <property type="project" value="InterPro"/>
</dbReference>
<evidence type="ECO:0000256" key="9">
    <source>
        <dbReference type="ARBA" id="ARBA00023004"/>
    </source>
</evidence>
<dbReference type="PANTHER" id="PTHR42944:SF1">
    <property type="entry name" value="ADENINE DNA GLYCOSYLASE"/>
    <property type="match status" value="1"/>
</dbReference>
<keyword evidence="10" id="KW-0411">Iron-sulfur</keyword>
<gene>
    <name evidence="16" type="ORF">GOC85_14730</name>
</gene>
<keyword evidence="9" id="KW-0408">Iron</keyword>
<comment type="cofactor">
    <cofactor evidence="2">
        <name>[4Fe-4S] cluster</name>
        <dbReference type="ChEBI" id="CHEBI:49883"/>
    </cofactor>
</comment>
<evidence type="ECO:0000313" key="17">
    <source>
        <dbReference type="Proteomes" id="UP000619835"/>
    </source>
</evidence>
<comment type="caution">
    <text evidence="16">The sequence shown here is derived from an EMBL/GenBank/DDBJ whole genome shotgun (WGS) entry which is preliminary data.</text>
</comment>
<evidence type="ECO:0000256" key="7">
    <source>
        <dbReference type="ARBA" id="ARBA00022763"/>
    </source>
</evidence>
<dbReference type="RefSeq" id="WP_049896272.1">
    <property type="nucleotide sequence ID" value="NZ_JAUDRO010000001.1"/>
</dbReference>
<dbReference type="AlphaFoldDB" id="A0A847TWY2"/>
<comment type="catalytic activity">
    <reaction evidence="1">
        <text>Hydrolyzes free adenine bases from 7,8-dihydro-8-oxoguanine:adenine mismatched double-stranded DNA, leaving an apurinic site.</text>
        <dbReference type="EC" id="3.2.2.31"/>
    </reaction>
</comment>
<evidence type="ECO:0000256" key="4">
    <source>
        <dbReference type="ARBA" id="ARBA00012045"/>
    </source>
</evidence>
<dbReference type="InterPro" id="IPR011257">
    <property type="entry name" value="DNA_glycosylase"/>
</dbReference>
<dbReference type="InterPro" id="IPR003651">
    <property type="entry name" value="Endonuclease3_FeS-loop_motif"/>
</dbReference>
<dbReference type="GO" id="GO:0141016">
    <property type="term" value="F:G/T mismatch-specific thymine-DNA glycosylase activity"/>
    <property type="evidence" value="ECO:0007669"/>
    <property type="project" value="UniProtKB-EC"/>
</dbReference>
<dbReference type="GO" id="GO:0034039">
    <property type="term" value="F:8-oxo-7,8-dihydroguanine DNA N-glycosylase activity"/>
    <property type="evidence" value="ECO:0007669"/>
    <property type="project" value="TreeGrafter"/>
</dbReference>
<dbReference type="InterPro" id="IPR003265">
    <property type="entry name" value="HhH-GPD_domain"/>
</dbReference>
<protein>
    <recommendedName>
        <fullName evidence="5">Adenine DNA glycosylase</fullName>
        <ecNumber evidence="14">3.2.2.29</ecNumber>
        <ecNumber evidence="4">3.2.2.31</ecNumber>
    </recommendedName>
</protein>
<dbReference type="Pfam" id="PF10576">
    <property type="entry name" value="EndIII_4Fe-2S"/>
    <property type="match status" value="1"/>
</dbReference>
<dbReference type="GO" id="GO:0051539">
    <property type="term" value="F:4 iron, 4 sulfur cluster binding"/>
    <property type="evidence" value="ECO:0007669"/>
    <property type="project" value="InterPro"/>
</dbReference>
<dbReference type="PANTHER" id="PTHR42944">
    <property type="entry name" value="ADENINE DNA GLYCOSYLASE"/>
    <property type="match status" value="1"/>
</dbReference>
<comment type="catalytic activity">
    <reaction evidence="13">
        <text>Hydrolyzes mismatched double-stranded DNA and polynucleotides, releasing free thymine.</text>
        <dbReference type="EC" id="3.2.2.29"/>
    </reaction>
</comment>
<dbReference type="EC" id="3.2.2.29" evidence="14"/>
<dbReference type="EC" id="3.2.2.31" evidence="4"/>
<reference evidence="16" key="1">
    <citation type="submission" date="2019-12" db="EMBL/GenBank/DDBJ databases">
        <title>Haloferax alexandrinus strain pws11.</title>
        <authorList>
            <person name="Verma D.K."/>
            <person name="Gopal K."/>
            <person name="Prasad E.S."/>
        </authorList>
    </citation>
    <scope>NUCLEOTIDE SEQUENCE</scope>
    <source>
        <strain evidence="16">Pws11</strain>
    </source>
</reference>
<dbReference type="GO" id="GO:0046872">
    <property type="term" value="F:metal ion binding"/>
    <property type="evidence" value="ECO:0007669"/>
    <property type="project" value="UniProtKB-KW"/>
</dbReference>
<evidence type="ECO:0000256" key="1">
    <source>
        <dbReference type="ARBA" id="ARBA00000843"/>
    </source>
</evidence>
<dbReference type="GO" id="GO:0006298">
    <property type="term" value="P:mismatch repair"/>
    <property type="evidence" value="ECO:0007669"/>
    <property type="project" value="TreeGrafter"/>
</dbReference>
<evidence type="ECO:0000256" key="11">
    <source>
        <dbReference type="ARBA" id="ARBA00023204"/>
    </source>
</evidence>
<keyword evidence="12" id="KW-0326">Glycosidase</keyword>
<keyword evidence="6" id="KW-0479">Metal-binding</keyword>
<dbReference type="SUPFAM" id="SSF48150">
    <property type="entry name" value="DNA-glycosylase"/>
    <property type="match status" value="1"/>
</dbReference>
<evidence type="ECO:0000256" key="13">
    <source>
        <dbReference type="ARBA" id="ARBA00052915"/>
    </source>
</evidence>
<dbReference type="Proteomes" id="UP000619835">
    <property type="component" value="Unassembled WGS sequence"/>
</dbReference>
<evidence type="ECO:0000259" key="15">
    <source>
        <dbReference type="SMART" id="SM00478"/>
    </source>
</evidence>
<dbReference type="SMART" id="SM00525">
    <property type="entry name" value="FES"/>
    <property type="match status" value="1"/>
</dbReference>
<evidence type="ECO:0000256" key="10">
    <source>
        <dbReference type="ARBA" id="ARBA00023014"/>
    </source>
</evidence>
<dbReference type="PIRSF" id="PIRSF001435">
    <property type="entry name" value="Nth"/>
    <property type="match status" value="1"/>
</dbReference>
<dbReference type="Gene3D" id="1.10.1670.10">
    <property type="entry name" value="Helix-hairpin-Helix base-excision DNA repair enzymes (C-terminal)"/>
    <property type="match status" value="1"/>
</dbReference>
<dbReference type="Gene3D" id="1.10.340.30">
    <property type="entry name" value="Hypothetical protein, domain 2"/>
    <property type="match status" value="1"/>
</dbReference>
<name>A0A847TWY2_HALVO</name>
<evidence type="ECO:0000256" key="14">
    <source>
        <dbReference type="ARBA" id="ARBA00066769"/>
    </source>
</evidence>
<dbReference type="GO" id="GO:0032357">
    <property type="term" value="F:oxidized purine DNA binding"/>
    <property type="evidence" value="ECO:0007669"/>
    <property type="project" value="TreeGrafter"/>
</dbReference>
<dbReference type="SMART" id="SM00478">
    <property type="entry name" value="ENDO3c"/>
    <property type="match status" value="1"/>
</dbReference>
<keyword evidence="7" id="KW-0227">DNA damage</keyword>
<keyword evidence="8" id="KW-0378">Hydrolase</keyword>
<dbReference type="EMBL" id="WOWC01000001">
    <property type="protein sequence ID" value="NLV03820.1"/>
    <property type="molecule type" value="Genomic_DNA"/>
</dbReference>
<dbReference type="InterPro" id="IPR023170">
    <property type="entry name" value="HhH_base_excis_C"/>
</dbReference>
<dbReference type="FunFam" id="1.10.340.30:FF:000001">
    <property type="entry name" value="Endonuclease III"/>
    <property type="match status" value="1"/>
</dbReference>
<evidence type="ECO:0000256" key="8">
    <source>
        <dbReference type="ARBA" id="ARBA00022801"/>
    </source>
</evidence>
<keyword evidence="11" id="KW-0234">DNA repair</keyword>
<dbReference type="Pfam" id="PF00730">
    <property type="entry name" value="HhH-GPD"/>
    <property type="match status" value="1"/>
</dbReference>